<dbReference type="OrthoDB" id="3194419at2"/>
<proteinExistence type="predicted"/>
<comment type="caution">
    <text evidence="1">The sequence shown here is derived from an EMBL/GenBank/DDBJ whole genome shotgun (WGS) entry which is preliminary data.</text>
</comment>
<name>U2V3D3_9ACTN</name>
<sequence>MWECRLADTMTGLLGEPIDIPRLSWSVSVSDCSLSTTRDKGAGDYTGSGITVPWTALPWGSQGERERALASYRRALVLMWDGRPVVFGAIGPRTDTWQDTSFSLLSAMGILGSRHLFPEGTFGTGSTWAKDADYQHEGEQEGTVWGTTTSSVALSGLSLRAIASEVVRLCTSGKRGGELPIDLPYLGEVGTHQRTYWGYNVANSSARRLLENISNVTNGPDLALRPYLADQAHVRLTLDGGTDSDPYVHMGGEVPMLTCRPGGGTLKGLKVACQGPCERVLATGAGQETAMLCHQSEDMTLCEQGDPWPLMEATRSSVDWETPDVLASHADAHLAEVSRPVVQLTGTVDAADPHAPQPGVVWPGQRVDVAVEGFPTLPDGTYHLRLMEMSGTAGPEVALTFDPMQHPTWARGGQATFDPIS</sequence>
<protein>
    <submittedName>
        <fullName evidence="1">Uncharacterized protein</fullName>
    </submittedName>
</protein>
<dbReference type="STRING" id="1125712.HMPREF1316_1506"/>
<evidence type="ECO:0000313" key="1">
    <source>
        <dbReference type="EMBL" id="ERL09852.1"/>
    </source>
</evidence>
<organism evidence="1 2">
    <name type="scientific">Olsenella profusa F0195</name>
    <dbReference type="NCBI Taxonomy" id="1125712"/>
    <lineage>
        <taxon>Bacteria</taxon>
        <taxon>Bacillati</taxon>
        <taxon>Actinomycetota</taxon>
        <taxon>Coriobacteriia</taxon>
        <taxon>Coriobacteriales</taxon>
        <taxon>Atopobiaceae</taxon>
        <taxon>Olsenella</taxon>
    </lineage>
</organism>
<dbReference type="RefSeq" id="WP_021725480.1">
    <property type="nucleotide sequence ID" value="NZ_AWEZ01000020.1"/>
</dbReference>
<gene>
    <name evidence="1" type="ORF">HMPREF1316_1506</name>
</gene>
<dbReference type="EMBL" id="AWEZ01000020">
    <property type="protein sequence ID" value="ERL09852.1"/>
    <property type="molecule type" value="Genomic_DNA"/>
</dbReference>
<keyword evidence="2" id="KW-1185">Reference proteome</keyword>
<dbReference type="AlphaFoldDB" id="U2V3D3"/>
<dbReference type="Proteomes" id="UP000016638">
    <property type="component" value="Unassembled WGS sequence"/>
</dbReference>
<evidence type="ECO:0000313" key="2">
    <source>
        <dbReference type="Proteomes" id="UP000016638"/>
    </source>
</evidence>
<accession>U2V3D3</accession>
<reference evidence="1 2" key="1">
    <citation type="submission" date="2013-08" db="EMBL/GenBank/DDBJ databases">
        <authorList>
            <person name="Durkin A.S."/>
            <person name="Haft D.R."/>
            <person name="McCorrison J."/>
            <person name="Torralba M."/>
            <person name="Gillis M."/>
            <person name="Haft D.H."/>
            <person name="Methe B."/>
            <person name="Sutton G."/>
            <person name="Nelson K.E."/>
        </authorList>
    </citation>
    <scope>NUCLEOTIDE SEQUENCE [LARGE SCALE GENOMIC DNA]</scope>
    <source>
        <strain evidence="1 2">F0195</strain>
    </source>
</reference>
<dbReference type="PATRIC" id="fig|1125712.3.peg.569"/>
<dbReference type="eggNOG" id="ENOG5033HB6">
    <property type="taxonomic scope" value="Bacteria"/>
</dbReference>